<evidence type="ECO:0000313" key="5">
    <source>
        <dbReference type="EMBL" id="MRJ47076.1"/>
    </source>
</evidence>
<dbReference type="Gene3D" id="1.20.120.20">
    <property type="entry name" value="Apolipoprotein"/>
    <property type="match status" value="1"/>
</dbReference>
<sequence length="931" mass="99251">MSKRIKGITVEIGGDTTKLQDALKDVNKEIKITESQLRDVNKLLKLDPGNTELLVQKHKLLGQAVDETKNKLSTLKEAQQSANHALAQGAISQEHYDALQREIIETEEALKSLEKQAHSSNNTLANVSIVGEQFQATGEKMKSAGQKMMPVTAVITGMGIAAVKTSSDFDTAMNKVLAISGATGEEFDQLRDKAREMGAKTKFSATDAANAMNYMAMAGWKTSDMISGIDGVMNLAAASGEDLALTSDVITDALTAFGLQASDSARFADVLAAASSNANTNVSMMGETFKYAAPIAGALGYTIEDTALAIGLMANAGIKSSQAGTSLRTIMTELQGDLVLTSSSFGEVMVQTTNMDGSMRGLTEIMTDLSVAFSSMTEAEQVANAELLVGKQAMSGFLAIMNAAPTDVDKLTNAIINADGAAESMAITMQDNLEGELEELMSALEEVAISFGDILMPAVRAIVRGLNGFVNAINALPGPIKGVVAVILVLVAAIAPLLIIVGQMMTGLGSIMINGPKLIGMFSGIATFITGSLVPAIGTVIAAIGPIPLAIGAIITAIVLLWNNSEAFREGVIAIWESIKEATKVAWNAISNFLSQLWTSTLEGGKALWKDFSNFMSDFLSNLGQFIQSSWQYILATTRTIWNGLIQYLASTWQSIQQTTVQILNGIGQVIVNTWNSITQTTSNILNGLFNLIQNTWQGISSTISDVMNGIGQFISSAWNNIVLFIGNVLGTAISYVADAFNSILNNSVNAMSSLQDIIYQGFMGAVSFIRDIVSQAGTWGWDLIIGIVNGISNATGHLINSVKNVAEIIWSYLHFSVPEIGPLTDYESWMPDFMAGLSKGIDKSRNLVKGSMKRVAQDMILTPRVPALSHAEISPSISGMNNEIESLVNKLKSSNQNQGDLIIPVYLGGTLLDEVIVNAQMRQNIRSGGR</sequence>
<evidence type="ECO:0000256" key="1">
    <source>
        <dbReference type="ARBA" id="ARBA00022612"/>
    </source>
</evidence>
<keyword evidence="3" id="KW-1133">Transmembrane helix</keyword>
<evidence type="ECO:0000256" key="2">
    <source>
        <dbReference type="SAM" id="Coils"/>
    </source>
</evidence>
<dbReference type="AlphaFoldDB" id="A0A844C7L7"/>
<dbReference type="PANTHER" id="PTHR37813:SF1">
    <property type="entry name" value="FELS-2 PROPHAGE PROTEIN"/>
    <property type="match status" value="1"/>
</dbReference>
<dbReference type="EMBL" id="WJQT01000006">
    <property type="protein sequence ID" value="MRJ47076.1"/>
    <property type="molecule type" value="Genomic_DNA"/>
</dbReference>
<feature type="transmembrane region" description="Helical" evidence="3">
    <location>
        <begin position="483"/>
        <end position="506"/>
    </location>
</feature>
<feature type="transmembrane region" description="Helical" evidence="3">
    <location>
        <begin position="543"/>
        <end position="562"/>
    </location>
</feature>
<dbReference type="SUPFAM" id="SSF48371">
    <property type="entry name" value="ARM repeat"/>
    <property type="match status" value="1"/>
</dbReference>
<keyword evidence="1" id="KW-1188">Viral release from host cell</keyword>
<proteinExistence type="predicted"/>
<feature type="domain" description="Phage tail tape measure protein" evidence="4">
    <location>
        <begin position="191"/>
        <end position="387"/>
    </location>
</feature>
<name>A0A844C7L7_9LACT</name>
<evidence type="ECO:0000313" key="6">
    <source>
        <dbReference type="Proteomes" id="UP000440066"/>
    </source>
</evidence>
<dbReference type="PANTHER" id="PTHR37813">
    <property type="entry name" value="FELS-2 PROPHAGE PROTEIN"/>
    <property type="match status" value="1"/>
</dbReference>
<dbReference type="NCBIfam" id="TIGR01760">
    <property type="entry name" value="tape_meas_TP901"/>
    <property type="match status" value="1"/>
</dbReference>
<evidence type="ECO:0000256" key="3">
    <source>
        <dbReference type="SAM" id="Phobius"/>
    </source>
</evidence>
<accession>A0A844C7L7</accession>
<evidence type="ECO:0000259" key="4">
    <source>
        <dbReference type="Pfam" id="PF10145"/>
    </source>
</evidence>
<keyword evidence="2" id="KW-0175">Coiled coil</keyword>
<dbReference type="Pfam" id="PF10145">
    <property type="entry name" value="PhageMin_Tail"/>
    <property type="match status" value="1"/>
</dbReference>
<dbReference type="InterPro" id="IPR010090">
    <property type="entry name" value="Phage_tape_meas"/>
</dbReference>
<comment type="caution">
    <text evidence="5">The sequence shown here is derived from an EMBL/GenBank/DDBJ whole genome shotgun (WGS) entry which is preliminary data.</text>
</comment>
<keyword evidence="3" id="KW-0812">Transmembrane</keyword>
<dbReference type="Proteomes" id="UP000440066">
    <property type="component" value="Unassembled WGS sequence"/>
</dbReference>
<feature type="coiled-coil region" evidence="2">
    <location>
        <begin position="16"/>
        <end position="43"/>
    </location>
</feature>
<feature type="transmembrane region" description="Helical" evidence="3">
    <location>
        <begin position="518"/>
        <end position="537"/>
    </location>
</feature>
<dbReference type="InterPro" id="IPR016024">
    <property type="entry name" value="ARM-type_fold"/>
</dbReference>
<reference evidence="5 6" key="1">
    <citation type="submission" date="2019-11" db="EMBL/GenBank/DDBJ databases">
        <title>Characterisation of Fundicoccus ignavus gen. nov. sp. nov., a novel genus of the family Aerococcaceae from bulk tank milk.</title>
        <authorList>
            <person name="Siebert A."/>
            <person name="Huptas C."/>
            <person name="Wenning M."/>
            <person name="Scherer S."/>
            <person name="Doll E.V."/>
        </authorList>
    </citation>
    <scope>NUCLEOTIDE SEQUENCE [LARGE SCALE GENOMIC DNA]</scope>
    <source>
        <strain evidence="5 6">DSM 109652</strain>
    </source>
</reference>
<feature type="transmembrane region" description="Helical" evidence="3">
    <location>
        <begin position="718"/>
        <end position="738"/>
    </location>
</feature>
<gene>
    <name evidence="5" type="ORF">GF867_05825</name>
</gene>
<keyword evidence="3" id="KW-0472">Membrane</keyword>
<dbReference type="RefSeq" id="WP_153832164.1">
    <property type="nucleotide sequence ID" value="NZ_WJQT01000006.1"/>
</dbReference>
<protein>
    <submittedName>
        <fullName evidence="5">Phage tail tape measure protein</fullName>
    </submittedName>
</protein>
<organism evidence="5 6">
    <name type="scientific">Fundicoccus ignavus</name>
    <dbReference type="NCBI Taxonomy" id="2664442"/>
    <lineage>
        <taxon>Bacteria</taxon>
        <taxon>Bacillati</taxon>
        <taxon>Bacillota</taxon>
        <taxon>Bacilli</taxon>
        <taxon>Lactobacillales</taxon>
        <taxon>Aerococcaceae</taxon>
        <taxon>Fundicoccus</taxon>
    </lineage>
</organism>
<feature type="coiled-coil region" evidence="2">
    <location>
        <begin position="96"/>
        <end position="123"/>
    </location>
</feature>